<organism evidence="3 4">
    <name type="scientific">Phyllosticta citribraziliensis</name>
    <dbReference type="NCBI Taxonomy" id="989973"/>
    <lineage>
        <taxon>Eukaryota</taxon>
        <taxon>Fungi</taxon>
        <taxon>Dikarya</taxon>
        <taxon>Ascomycota</taxon>
        <taxon>Pezizomycotina</taxon>
        <taxon>Dothideomycetes</taxon>
        <taxon>Dothideomycetes incertae sedis</taxon>
        <taxon>Botryosphaeriales</taxon>
        <taxon>Phyllostictaceae</taxon>
        <taxon>Phyllosticta</taxon>
    </lineage>
</organism>
<protein>
    <submittedName>
        <fullName evidence="3">Uncharacterized protein</fullName>
    </submittedName>
</protein>
<dbReference type="Proteomes" id="UP001360953">
    <property type="component" value="Unassembled WGS sequence"/>
</dbReference>
<comment type="caution">
    <text evidence="3">The sequence shown here is derived from an EMBL/GenBank/DDBJ whole genome shotgun (WGS) entry which is preliminary data.</text>
</comment>
<accession>A0ABR1LD09</accession>
<proteinExistence type="predicted"/>
<name>A0ABR1LD09_9PEZI</name>
<dbReference type="GeneID" id="92037005"/>
<keyword evidence="4" id="KW-1185">Reference proteome</keyword>
<evidence type="ECO:0000313" key="3">
    <source>
        <dbReference type="EMBL" id="KAK7533126.1"/>
    </source>
</evidence>
<dbReference type="RefSeq" id="XP_066652519.1">
    <property type="nucleotide sequence ID" value="XM_066804099.1"/>
</dbReference>
<feature type="transmembrane region" description="Helical" evidence="2">
    <location>
        <begin position="132"/>
        <end position="156"/>
    </location>
</feature>
<reference evidence="3 4" key="1">
    <citation type="submission" date="2024-04" db="EMBL/GenBank/DDBJ databases">
        <title>Phyllosticta paracitricarpa is synonymous to the EU quarantine fungus P. citricarpa based on phylogenomic analyses.</title>
        <authorList>
            <consortium name="Lawrence Berkeley National Laboratory"/>
            <person name="Van ingen-buijs V.A."/>
            <person name="Van westerhoven A.C."/>
            <person name="Haridas S."/>
            <person name="Skiadas P."/>
            <person name="Martin F."/>
            <person name="Groenewald J.Z."/>
            <person name="Crous P.W."/>
            <person name="Seidl M.F."/>
        </authorList>
    </citation>
    <scope>NUCLEOTIDE SEQUENCE [LARGE SCALE GENOMIC DNA]</scope>
    <source>
        <strain evidence="3 4">CPC 17464</strain>
    </source>
</reference>
<keyword evidence="2" id="KW-1133">Transmembrane helix</keyword>
<sequence length="207" mass="22892">MTTYFDSHRPLIYLREIGKHEPFPLSHTYFHTPNLARPTPKTPARRPSASPNSARTNSPIFRTRAGRHGATRRQAERGPGGSFLPSPQQQRHGRATWLSCVSCRVRTTGRVCVWCYEWRDALERAEVWKGTFVEAAAVVVVWWAWGVLGGCGWLALFAVGEGMGLGSLAGVWGWLALFAVGEGIEGSTYWTLNQASRPEEPGGLEAV</sequence>
<evidence type="ECO:0000256" key="2">
    <source>
        <dbReference type="SAM" id="Phobius"/>
    </source>
</evidence>
<feature type="region of interest" description="Disordered" evidence="1">
    <location>
        <begin position="32"/>
        <end position="89"/>
    </location>
</feature>
<evidence type="ECO:0000256" key="1">
    <source>
        <dbReference type="SAM" id="MobiDB-lite"/>
    </source>
</evidence>
<feature type="compositionally biased region" description="Polar residues" evidence="1">
    <location>
        <begin position="49"/>
        <end position="60"/>
    </location>
</feature>
<gene>
    <name evidence="3" type="ORF">J3D65DRAFT_70702</name>
</gene>
<evidence type="ECO:0000313" key="4">
    <source>
        <dbReference type="Proteomes" id="UP001360953"/>
    </source>
</evidence>
<dbReference type="EMBL" id="JBBPEH010000010">
    <property type="protein sequence ID" value="KAK7533126.1"/>
    <property type="molecule type" value="Genomic_DNA"/>
</dbReference>
<keyword evidence="2" id="KW-0812">Transmembrane</keyword>
<keyword evidence="2" id="KW-0472">Membrane</keyword>